<dbReference type="AlphaFoldDB" id="A0A7S4GBZ0"/>
<evidence type="ECO:0000313" key="2">
    <source>
        <dbReference type="EMBL" id="CAE0831870.1"/>
    </source>
</evidence>
<feature type="compositionally biased region" description="Basic and acidic residues" evidence="1">
    <location>
        <begin position="93"/>
        <end position="106"/>
    </location>
</feature>
<gene>
    <name evidence="2" type="ORF">EGYM00163_LOCUS43152</name>
</gene>
<feature type="region of interest" description="Disordered" evidence="1">
    <location>
        <begin position="77"/>
        <end position="106"/>
    </location>
</feature>
<accession>A0A7S4GBZ0</accession>
<reference evidence="2" key="1">
    <citation type="submission" date="2021-01" db="EMBL/GenBank/DDBJ databases">
        <authorList>
            <person name="Corre E."/>
            <person name="Pelletier E."/>
            <person name="Niang G."/>
            <person name="Scheremetjew M."/>
            <person name="Finn R."/>
            <person name="Kale V."/>
            <person name="Holt S."/>
            <person name="Cochrane G."/>
            <person name="Meng A."/>
            <person name="Brown T."/>
            <person name="Cohen L."/>
        </authorList>
    </citation>
    <scope>NUCLEOTIDE SEQUENCE</scope>
    <source>
        <strain evidence="2">CCMP1594</strain>
    </source>
</reference>
<organism evidence="2">
    <name type="scientific">Eutreptiella gymnastica</name>
    <dbReference type="NCBI Taxonomy" id="73025"/>
    <lineage>
        <taxon>Eukaryota</taxon>
        <taxon>Discoba</taxon>
        <taxon>Euglenozoa</taxon>
        <taxon>Euglenida</taxon>
        <taxon>Spirocuta</taxon>
        <taxon>Euglenophyceae</taxon>
        <taxon>Eutreptiales</taxon>
        <taxon>Eutreptiaceae</taxon>
        <taxon>Eutreptiella</taxon>
    </lineage>
</organism>
<evidence type="ECO:0000256" key="1">
    <source>
        <dbReference type="SAM" id="MobiDB-lite"/>
    </source>
</evidence>
<sequence length="106" mass="11794">MAVSRSPKCGGLHNSFRIGVPKAAGGNWAFYMMQKRDQHVPIAQNSGGSVPLPRPFCQNLPQCACSEPTYLHKPHNLWNSSNRSTPEPLCTKNPRDLYSKPCHADY</sequence>
<dbReference type="EMBL" id="HBJA01125347">
    <property type="protein sequence ID" value="CAE0831870.1"/>
    <property type="molecule type" value="Transcribed_RNA"/>
</dbReference>
<name>A0A7S4GBZ0_9EUGL</name>
<proteinExistence type="predicted"/>
<protein>
    <submittedName>
        <fullName evidence="2">Uncharacterized protein</fullName>
    </submittedName>
</protein>